<dbReference type="AlphaFoldDB" id="A0A9C7URC3"/>
<comment type="similarity">
    <text evidence="1">Belongs to the SEC6 family.</text>
</comment>
<keyword evidence="6" id="KW-1185">Reference proteome</keyword>
<dbReference type="Gene3D" id="1.10.357.70">
    <property type="entry name" value="Exocyst complex component Sec6, C-terminal domain"/>
    <property type="match status" value="1"/>
</dbReference>
<protein>
    <recommendedName>
        <fullName evidence="7">Exocyst complex component Sec6</fullName>
    </recommendedName>
</protein>
<organism evidence="5 6">
    <name type="scientific">Galdieria partita</name>
    <dbReference type="NCBI Taxonomy" id="83374"/>
    <lineage>
        <taxon>Eukaryota</taxon>
        <taxon>Rhodophyta</taxon>
        <taxon>Bangiophyceae</taxon>
        <taxon>Galdieriales</taxon>
        <taxon>Galdieriaceae</taxon>
        <taxon>Galdieria</taxon>
    </lineage>
</organism>
<dbReference type="OrthoDB" id="190098at2759"/>
<reference evidence="5" key="2">
    <citation type="submission" date="2022-01" db="EMBL/GenBank/DDBJ databases">
        <authorList>
            <person name="Hirooka S."/>
            <person name="Miyagishima S.Y."/>
        </authorList>
    </citation>
    <scope>NUCLEOTIDE SEQUENCE</scope>
    <source>
        <strain evidence="5">NBRC 102759</strain>
    </source>
</reference>
<evidence type="ECO:0000256" key="2">
    <source>
        <dbReference type="ARBA" id="ARBA00022448"/>
    </source>
</evidence>
<comment type="caution">
    <text evidence="5">The sequence shown here is derived from an EMBL/GenBank/DDBJ whole genome shotgun (WGS) entry which is preliminary data.</text>
</comment>
<gene>
    <name evidence="5" type="ORF">GpartN1_g4173.t1</name>
</gene>
<evidence type="ECO:0008006" key="7">
    <source>
        <dbReference type="Google" id="ProtNLM"/>
    </source>
</evidence>
<dbReference type="GO" id="GO:0000149">
    <property type="term" value="F:SNARE binding"/>
    <property type="evidence" value="ECO:0007669"/>
    <property type="project" value="TreeGrafter"/>
</dbReference>
<proteinExistence type="inferred from homology"/>
<sequence>MSLKPNKSEETWNTLKDKDKIRIDASKEVAAILSKAEVKTTVEKKKKGKHQHKYEQTTLNIELIEQAVDFHSKKLQSRKEEMLSTMATLFPTGSTSLEELKQSSQSLVNALSGIGKEMEMSKELFGDLPKEIRVLLRVAAYVIAAQRDAEEMAQVEVEASKVSSLLAFGDGQELDIFQVDSALRRLALKREQIIQRSFGCSSMSLTSTLNDKKSAIESLWQRSGGTADVRLLEILRSRVRNCLHLCKSDPSILVAALRILEKRSLVQFKLGIDFYMFGKYSGIEDIATTVVTWSIRDAVADLALTFDKDAANARFDSSSPSTATPIKSPVSAPSSGGSTLSFTPKSAKTETGDLIEQVLNTADLLIGNLTFVVEEVESRFPPRHRVFHLFMTETYNQVGALLWWLVSKLKELSSYDTLAVISWIEEYHEHLPNLVPPNQVSSFTLEGPLERLSEGYATRAKELMKKWISNIVNVDKTSLLESTEQGTLYSNGPSDVFRIINEQLSIVAEHAKHGSNLLVSNVCDACAECLLEYRKLSVLSLMGIETEDGALERYCAMSNNHRRCGVLSLQFLQRANELLGTHFGQESPGEVKSASQLNENHNDLDQNEKEYVIQEKGAKERAFDLSSLPFLFAISASFCAKLVVQVIFLDLSEASNLWPYLYTEEWENGTEPIAESVIETIKDFFEDIEEFVEQKEDKQAAALAIAQNIAETYLKEAAERFGSGKRLRRLLSGFRGDKHKHRLNELDDEESTTNNSEAKRRSAKRLFGKRCIERLRADLEAYSNYFKELGKPAEVSKRLVGMDTLADLLESSSPTAVSVIYTRLVRYLLQRWEDSQSGADNYLEQSRGAASSVLPKAERLLHMYRPSSLQKLFSHKFEASRLRECNAELKRIWKEYGPSAIGKEGMELHDDEESEVEEMI</sequence>
<dbReference type="InterPro" id="IPR010326">
    <property type="entry name" value="EXOC3/Sec6"/>
</dbReference>
<evidence type="ECO:0000256" key="3">
    <source>
        <dbReference type="ARBA" id="ARBA00022483"/>
    </source>
</evidence>
<name>A0A9C7URC3_9RHOD</name>
<dbReference type="EMBL" id="BQMJ01000033">
    <property type="protein sequence ID" value="GJQ12382.1"/>
    <property type="molecule type" value="Genomic_DNA"/>
</dbReference>
<evidence type="ECO:0000256" key="4">
    <source>
        <dbReference type="SAM" id="MobiDB-lite"/>
    </source>
</evidence>
<evidence type="ECO:0000313" key="6">
    <source>
        <dbReference type="Proteomes" id="UP001061958"/>
    </source>
</evidence>
<dbReference type="GO" id="GO:0006887">
    <property type="term" value="P:exocytosis"/>
    <property type="evidence" value="ECO:0007669"/>
    <property type="project" value="UniProtKB-KW"/>
</dbReference>
<dbReference type="GO" id="GO:0000145">
    <property type="term" value="C:exocyst"/>
    <property type="evidence" value="ECO:0007669"/>
    <property type="project" value="InterPro"/>
</dbReference>
<dbReference type="Proteomes" id="UP001061958">
    <property type="component" value="Unassembled WGS sequence"/>
</dbReference>
<evidence type="ECO:0000256" key="1">
    <source>
        <dbReference type="ARBA" id="ARBA00009447"/>
    </source>
</evidence>
<dbReference type="PANTHER" id="PTHR21292">
    <property type="entry name" value="EXOCYST COMPLEX COMPONENT SEC6-RELATED"/>
    <property type="match status" value="1"/>
</dbReference>
<feature type="compositionally biased region" description="Polar residues" evidence="4">
    <location>
        <begin position="315"/>
        <end position="345"/>
    </location>
</feature>
<dbReference type="Pfam" id="PF06046">
    <property type="entry name" value="Sec6"/>
    <property type="match status" value="1"/>
</dbReference>
<keyword evidence="2" id="KW-0813">Transport</keyword>
<dbReference type="InterPro" id="IPR042532">
    <property type="entry name" value="EXOC3/Sec6_C"/>
</dbReference>
<evidence type="ECO:0000313" key="5">
    <source>
        <dbReference type="EMBL" id="GJQ12382.1"/>
    </source>
</evidence>
<dbReference type="PANTHER" id="PTHR21292:SF1">
    <property type="entry name" value="EXOCYST COMPLEX COMPONENT 3"/>
    <property type="match status" value="1"/>
</dbReference>
<dbReference type="GO" id="GO:0051601">
    <property type="term" value="P:exocyst localization"/>
    <property type="evidence" value="ECO:0007669"/>
    <property type="project" value="TreeGrafter"/>
</dbReference>
<accession>A0A9C7URC3</accession>
<reference evidence="5" key="1">
    <citation type="journal article" date="2022" name="Proc. Natl. Acad. Sci. U.S.A.">
        <title>Life cycle and functional genomics of the unicellular red alga Galdieria for elucidating algal and plant evolution and industrial use.</title>
        <authorList>
            <person name="Hirooka S."/>
            <person name="Itabashi T."/>
            <person name="Ichinose T.M."/>
            <person name="Onuma R."/>
            <person name="Fujiwara T."/>
            <person name="Yamashita S."/>
            <person name="Jong L.W."/>
            <person name="Tomita R."/>
            <person name="Iwane A.H."/>
            <person name="Miyagishima S.Y."/>
        </authorList>
    </citation>
    <scope>NUCLEOTIDE SEQUENCE</scope>
    <source>
        <strain evidence="5">NBRC 102759</strain>
    </source>
</reference>
<dbReference type="Gene3D" id="1.10.357.50">
    <property type="match status" value="1"/>
</dbReference>
<feature type="region of interest" description="Disordered" evidence="4">
    <location>
        <begin position="314"/>
        <end position="345"/>
    </location>
</feature>
<keyword evidence="3" id="KW-0268">Exocytosis</keyword>